<dbReference type="RefSeq" id="WP_169561584.1">
    <property type="nucleotide sequence ID" value="NZ_BSNF01000008.1"/>
</dbReference>
<keyword evidence="2" id="KW-1185">Reference proteome</keyword>
<organism evidence="1 2">
    <name type="scientific">Sneathiella chinensis</name>
    <dbReference type="NCBI Taxonomy" id="349750"/>
    <lineage>
        <taxon>Bacteria</taxon>
        <taxon>Pseudomonadati</taxon>
        <taxon>Pseudomonadota</taxon>
        <taxon>Alphaproteobacteria</taxon>
        <taxon>Sneathiellales</taxon>
        <taxon>Sneathiellaceae</taxon>
        <taxon>Sneathiella</taxon>
    </lineage>
</organism>
<protein>
    <submittedName>
        <fullName evidence="1">Uncharacterized protein</fullName>
    </submittedName>
</protein>
<evidence type="ECO:0000313" key="2">
    <source>
        <dbReference type="Proteomes" id="UP001161409"/>
    </source>
</evidence>
<reference evidence="1" key="2">
    <citation type="submission" date="2023-01" db="EMBL/GenBank/DDBJ databases">
        <title>Draft genome sequence of Sneathiella chinensis strain NBRC 103408.</title>
        <authorList>
            <person name="Sun Q."/>
            <person name="Mori K."/>
        </authorList>
    </citation>
    <scope>NUCLEOTIDE SEQUENCE</scope>
    <source>
        <strain evidence="1">NBRC 103408</strain>
    </source>
</reference>
<dbReference type="EMBL" id="BSNF01000008">
    <property type="protein sequence ID" value="GLQ07517.1"/>
    <property type="molecule type" value="Genomic_DNA"/>
</dbReference>
<accession>A0ABQ5U5T4</accession>
<dbReference type="Proteomes" id="UP001161409">
    <property type="component" value="Unassembled WGS sequence"/>
</dbReference>
<sequence>MFEFPEKMKALDTAPEEFRSLYREADDGFALNEELAGRLSGGREEAIAHLEQEKESLRSRLSAMEQELAARTATLADVTRQTDRHRVDGLAARAVSAARGSVELLLPHIREVVSIAEEGGKRVLRVLGPDGEPRVCDNGAPFSLEDLVEEMKVSPLFNRAFEQDETRGGGMNPAGGALQAGRVNGHDQSQLNNRIEEIAAGKVTVSF</sequence>
<proteinExistence type="predicted"/>
<reference evidence="1" key="1">
    <citation type="journal article" date="2014" name="Int. J. Syst. Evol. Microbiol.">
        <title>Complete genome of a new Firmicutes species belonging to the dominant human colonic microbiota ('Ruminococcus bicirculans') reveals two chromosomes and a selective capacity to utilize plant glucans.</title>
        <authorList>
            <consortium name="NISC Comparative Sequencing Program"/>
            <person name="Wegmann U."/>
            <person name="Louis P."/>
            <person name="Goesmann A."/>
            <person name="Henrissat B."/>
            <person name="Duncan S.H."/>
            <person name="Flint H.J."/>
        </authorList>
    </citation>
    <scope>NUCLEOTIDE SEQUENCE</scope>
    <source>
        <strain evidence="1">NBRC 103408</strain>
    </source>
</reference>
<evidence type="ECO:0000313" key="1">
    <source>
        <dbReference type="EMBL" id="GLQ07517.1"/>
    </source>
</evidence>
<comment type="caution">
    <text evidence="1">The sequence shown here is derived from an EMBL/GenBank/DDBJ whole genome shotgun (WGS) entry which is preliminary data.</text>
</comment>
<name>A0ABQ5U5T4_9PROT</name>
<gene>
    <name evidence="1" type="ORF">GCM10007924_27380</name>
</gene>